<dbReference type="InterPro" id="IPR002881">
    <property type="entry name" value="DUF58"/>
</dbReference>
<feature type="domain" description="DUF58" evidence="2">
    <location>
        <begin position="207"/>
        <end position="352"/>
    </location>
</feature>
<feature type="transmembrane region" description="Helical" evidence="1">
    <location>
        <begin position="12"/>
        <end position="30"/>
    </location>
</feature>
<dbReference type="RefSeq" id="WP_224139557.1">
    <property type="nucleotide sequence ID" value="NZ_JAIQUM010000029.1"/>
</dbReference>
<keyword evidence="1" id="KW-1133">Transmembrane helix</keyword>
<sequence length="406" mass="47739">MKEFYKKLRAVWKLVSLLFLTLAAFSYAMFQGGFVSWFLFYSFFPFAVYSLLLLLYPIRSFMASRTVSQEQYTVGQRLIGMITIKRRFPFPLFYLLVEDEMTEKLQGSKKVSEPKKLFFPWFKRRVSFSYVLLELPRGEHQLSAIRIRTGDFFGLIEKEVTFEVENTFLVYPPFVNFRYYPQQRRFEQGSASTVANYLHDSTMAVGIREYQAGDKLSWIDWKATARRDSIMTKEFEQMQSHDVVIILDRVKSDMFESIVTYTASFIRAIMKSGARVGLISIGSDRHIFPLQSDEEHGRNMFYHLAKVDCDSKEPLSTLLEKDVFKTEMKQVTNIIVTSQLTLDFARRLEYLVKLQQSYMLFVIKSVHDKTLNEEKVLIERLKKRHIDVKVISSRDDGRGYKEVREV</sequence>
<name>A0ABS7USL0_9BACI</name>
<feature type="transmembrane region" description="Helical" evidence="1">
    <location>
        <begin position="36"/>
        <end position="56"/>
    </location>
</feature>
<gene>
    <name evidence="3" type="ORF">K9V48_13835</name>
</gene>
<proteinExistence type="predicted"/>
<comment type="caution">
    <text evidence="3">The sequence shown here is derived from an EMBL/GenBank/DDBJ whole genome shotgun (WGS) entry which is preliminary data.</text>
</comment>
<dbReference type="Pfam" id="PF01882">
    <property type="entry name" value="DUF58"/>
    <property type="match status" value="1"/>
</dbReference>
<reference evidence="3" key="1">
    <citation type="submission" date="2024-05" db="EMBL/GenBank/DDBJ databases">
        <title>Metabacillus sp. nov., isolated from the rhizosphere soil of tomato plants.</title>
        <authorList>
            <person name="Ma R."/>
        </authorList>
    </citation>
    <scope>NUCLEOTIDE SEQUENCE</scope>
    <source>
        <strain evidence="3">DBTR6</strain>
    </source>
</reference>
<keyword evidence="1" id="KW-0472">Membrane</keyword>
<protein>
    <submittedName>
        <fullName evidence="3">DUF58 domain-containing protein</fullName>
    </submittedName>
</protein>
<organism evidence="3 4">
    <name type="scientific">Metabacillus rhizolycopersici</name>
    <dbReference type="NCBI Taxonomy" id="2875709"/>
    <lineage>
        <taxon>Bacteria</taxon>
        <taxon>Bacillati</taxon>
        <taxon>Bacillota</taxon>
        <taxon>Bacilli</taxon>
        <taxon>Bacillales</taxon>
        <taxon>Bacillaceae</taxon>
        <taxon>Metabacillus</taxon>
    </lineage>
</organism>
<evidence type="ECO:0000256" key="1">
    <source>
        <dbReference type="SAM" id="Phobius"/>
    </source>
</evidence>
<evidence type="ECO:0000313" key="4">
    <source>
        <dbReference type="Proteomes" id="UP001165287"/>
    </source>
</evidence>
<keyword evidence="1" id="KW-0812">Transmembrane</keyword>
<accession>A0ABS7USL0</accession>
<dbReference type="EMBL" id="JAIQUM010000029">
    <property type="protein sequence ID" value="MBZ5751298.1"/>
    <property type="molecule type" value="Genomic_DNA"/>
</dbReference>
<dbReference type="Proteomes" id="UP001165287">
    <property type="component" value="Unassembled WGS sequence"/>
</dbReference>
<dbReference type="PANTHER" id="PTHR34351">
    <property type="entry name" value="SLR1927 PROTEIN-RELATED"/>
    <property type="match status" value="1"/>
</dbReference>
<keyword evidence="4" id="KW-1185">Reference proteome</keyword>
<evidence type="ECO:0000259" key="2">
    <source>
        <dbReference type="Pfam" id="PF01882"/>
    </source>
</evidence>
<evidence type="ECO:0000313" key="3">
    <source>
        <dbReference type="EMBL" id="MBZ5751298.1"/>
    </source>
</evidence>
<dbReference type="PANTHER" id="PTHR34351:SF2">
    <property type="entry name" value="DUF58 DOMAIN-CONTAINING PROTEIN"/>
    <property type="match status" value="1"/>
</dbReference>